<dbReference type="PROSITE" id="PS00018">
    <property type="entry name" value="EF_HAND_1"/>
    <property type="match status" value="2"/>
</dbReference>
<dbReference type="SUPFAM" id="SSF47473">
    <property type="entry name" value="EF-hand"/>
    <property type="match status" value="1"/>
</dbReference>
<organism evidence="3 4">
    <name type="scientific">Methylobacterium adhaesivum</name>
    <dbReference type="NCBI Taxonomy" id="333297"/>
    <lineage>
        <taxon>Bacteria</taxon>
        <taxon>Pseudomonadati</taxon>
        <taxon>Pseudomonadota</taxon>
        <taxon>Alphaproteobacteria</taxon>
        <taxon>Hyphomicrobiales</taxon>
        <taxon>Methylobacteriaceae</taxon>
        <taxon>Methylobacterium</taxon>
    </lineage>
</organism>
<dbReference type="PROSITE" id="PS50222">
    <property type="entry name" value="EF_HAND_2"/>
    <property type="match status" value="1"/>
</dbReference>
<proteinExistence type="predicted"/>
<feature type="signal peptide" evidence="1">
    <location>
        <begin position="1"/>
        <end position="25"/>
    </location>
</feature>
<comment type="caution">
    <text evidence="3">The sequence shown here is derived from an EMBL/GenBank/DDBJ whole genome shotgun (WGS) entry which is preliminary data.</text>
</comment>
<dbReference type="InterPro" id="IPR018247">
    <property type="entry name" value="EF_Hand_1_Ca_BS"/>
</dbReference>
<accession>A0ABT8BHB7</accession>
<evidence type="ECO:0000259" key="2">
    <source>
        <dbReference type="PROSITE" id="PS50222"/>
    </source>
</evidence>
<keyword evidence="4" id="KW-1185">Reference proteome</keyword>
<dbReference type="EMBL" id="JAUFPX010000011">
    <property type="protein sequence ID" value="MDN3591466.1"/>
    <property type="molecule type" value="Genomic_DNA"/>
</dbReference>
<dbReference type="InterPro" id="IPR011992">
    <property type="entry name" value="EF-hand-dom_pair"/>
</dbReference>
<protein>
    <submittedName>
        <fullName evidence="3">EF-hand domain-containing protein</fullName>
    </submittedName>
</protein>
<name>A0ABT8BHB7_9HYPH</name>
<dbReference type="RefSeq" id="WP_238228006.1">
    <property type="nucleotide sequence ID" value="NZ_BPQD01000039.1"/>
</dbReference>
<dbReference type="Proteomes" id="UP001224644">
    <property type="component" value="Unassembled WGS sequence"/>
</dbReference>
<feature type="chain" id="PRO_5045918972" evidence="1">
    <location>
        <begin position="26"/>
        <end position="132"/>
    </location>
</feature>
<evidence type="ECO:0000256" key="1">
    <source>
        <dbReference type="SAM" id="SignalP"/>
    </source>
</evidence>
<reference evidence="4" key="1">
    <citation type="journal article" date="2019" name="Int. J. Syst. Evol. Microbiol.">
        <title>The Global Catalogue of Microorganisms (GCM) 10K type strain sequencing project: providing services to taxonomists for standard genome sequencing and annotation.</title>
        <authorList>
            <consortium name="The Broad Institute Genomics Platform"/>
            <consortium name="The Broad Institute Genome Sequencing Center for Infectious Disease"/>
            <person name="Wu L."/>
            <person name="Ma J."/>
        </authorList>
    </citation>
    <scope>NUCLEOTIDE SEQUENCE [LARGE SCALE GENOMIC DNA]</scope>
    <source>
        <strain evidence="4">CECT 7069</strain>
    </source>
</reference>
<dbReference type="InterPro" id="IPR002048">
    <property type="entry name" value="EF_hand_dom"/>
</dbReference>
<gene>
    <name evidence="3" type="ORF">QWZ12_12685</name>
</gene>
<evidence type="ECO:0000313" key="4">
    <source>
        <dbReference type="Proteomes" id="UP001224644"/>
    </source>
</evidence>
<evidence type="ECO:0000313" key="3">
    <source>
        <dbReference type="EMBL" id="MDN3591466.1"/>
    </source>
</evidence>
<keyword evidence="1" id="KW-0732">Signal</keyword>
<dbReference type="Pfam" id="PF13202">
    <property type="entry name" value="EF-hand_5"/>
    <property type="match status" value="2"/>
</dbReference>
<feature type="domain" description="EF-hand" evidence="2">
    <location>
        <begin position="45"/>
        <end position="80"/>
    </location>
</feature>
<sequence>MAFRLSAAILLAATLGLGVAAPAFAAPATVTAFDPDKDGTIDLKEAQAAASKHFDMLDPDKDGTLDAKELNGRLTAAELKAADPDGDGTLDKKEYLAVVAARFKAADPDAEGTIDAKELASPAGASLATLMQ</sequence>
<dbReference type="Gene3D" id="1.10.238.10">
    <property type="entry name" value="EF-hand"/>
    <property type="match status" value="2"/>
</dbReference>